<reference evidence="4" key="1">
    <citation type="submission" date="2016-10" db="EMBL/GenBank/DDBJ databases">
        <title>Frankia sp. NRRL B-16386 Genome sequencing.</title>
        <authorList>
            <person name="Ghodhbane-Gtari F."/>
            <person name="Swanson E."/>
            <person name="Gueddou A."/>
            <person name="Hezbri K."/>
            <person name="Ktari K."/>
            <person name="Nouioui I."/>
            <person name="Morris K."/>
            <person name="Simpson S."/>
            <person name="Abebe-Akele F."/>
            <person name="Thomas K."/>
            <person name="Gtari M."/>
            <person name="Tisa L.S."/>
        </authorList>
    </citation>
    <scope>NUCLEOTIDE SEQUENCE [LARGE SCALE GENOMIC DNA]</scope>
    <source>
        <strain evidence="4">NRRL B-16386</strain>
    </source>
</reference>
<dbReference type="Proteomes" id="UP000188929">
    <property type="component" value="Unassembled WGS sequence"/>
</dbReference>
<comment type="caution">
    <text evidence="3">The sequence shown here is derived from an EMBL/GenBank/DDBJ whole genome shotgun (WGS) entry which is preliminary data.</text>
</comment>
<dbReference type="EMBL" id="MOMC01000015">
    <property type="protein sequence ID" value="ONH31714.1"/>
    <property type="molecule type" value="Genomic_DNA"/>
</dbReference>
<evidence type="ECO:0000259" key="2">
    <source>
        <dbReference type="Pfam" id="PF12172"/>
    </source>
</evidence>
<feature type="domain" description="ChsH2 C-terminal OB-fold" evidence="1">
    <location>
        <begin position="52"/>
        <end position="117"/>
    </location>
</feature>
<sequence length="139" mass="15048">MTHETPEAQDDSTFWEQAARGRLVFQRCADCAFPRWPAAGVCPECLGRGFAWEEVEATGTVWSYAVYHRAYAGHLKGRIPYDVALVELDCGVRLLSTLVGFPAGADPMGARVRARFQAVGEHPSVPVFGPDGPDGPVTA</sequence>
<feature type="domain" description="ChsH2 rubredoxin-like zinc ribbon" evidence="2">
    <location>
        <begin position="15"/>
        <end position="50"/>
    </location>
</feature>
<organism evidence="3 4">
    <name type="scientific">Pseudofrankia asymbiotica</name>
    <dbReference type="NCBI Taxonomy" id="1834516"/>
    <lineage>
        <taxon>Bacteria</taxon>
        <taxon>Bacillati</taxon>
        <taxon>Actinomycetota</taxon>
        <taxon>Actinomycetes</taxon>
        <taxon>Frankiales</taxon>
        <taxon>Frankiaceae</taxon>
        <taxon>Pseudofrankia</taxon>
    </lineage>
</organism>
<protein>
    <recommendedName>
        <fullName evidence="5">DNA-binding protein</fullName>
    </recommendedName>
</protein>
<evidence type="ECO:0008006" key="5">
    <source>
        <dbReference type="Google" id="ProtNLM"/>
    </source>
</evidence>
<gene>
    <name evidence="3" type="ORF">BL253_08630</name>
</gene>
<evidence type="ECO:0000259" key="1">
    <source>
        <dbReference type="Pfam" id="PF01796"/>
    </source>
</evidence>
<dbReference type="RefSeq" id="WP_076815294.1">
    <property type="nucleotide sequence ID" value="NZ_MOMC01000015.1"/>
</dbReference>
<dbReference type="Gene3D" id="6.10.30.10">
    <property type="match status" value="1"/>
</dbReference>
<dbReference type="STRING" id="1834516.BL253_08630"/>
<dbReference type="OrthoDB" id="3182121at2"/>
<accession>A0A1V2IEY2</accession>
<dbReference type="InterPro" id="IPR002878">
    <property type="entry name" value="ChsH2_C"/>
</dbReference>
<proteinExistence type="predicted"/>
<dbReference type="InterPro" id="IPR022002">
    <property type="entry name" value="ChsH2_Znr"/>
</dbReference>
<dbReference type="AlphaFoldDB" id="A0A1V2IEY2"/>
<dbReference type="InterPro" id="IPR012340">
    <property type="entry name" value="NA-bd_OB-fold"/>
</dbReference>
<dbReference type="SUPFAM" id="SSF50249">
    <property type="entry name" value="Nucleic acid-binding proteins"/>
    <property type="match status" value="1"/>
</dbReference>
<dbReference type="PANTHER" id="PTHR34075:SF5">
    <property type="entry name" value="BLR3430 PROTEIN"/>
    <property type="match status" value="1"/>
</dbReference>
<dbReference type="Pfam" id="PF01796">
    <property type="entry name" value="OB_ChsH2_C"/>
    <property type="match status" value="1"/>
</dbReference>
<name>A0A1V2IEY2_9ACTN</name>
<dbReference type="PANTHER" id="PTHR34075">
    <property type="entry name" value="BLR3430 PROTEIN"/>
    <property type="match status" value="1"/>
</dbReference>
<evidence type="ECO:0000313" key="3">
    <source>
        <dbReference type="EMBL" id="ONH31714.1"/>
    </source>
</evidence>
<dbReference type="Pfam" id="PF12172">
    <property type="entry name" value="zf-ChsH2"/>
    <property type="match status" value="1"/>
</dbReference>
<keyword evidence="4" id="KW-1185">Reference proteome</keyword>
<dbReference type="InterPro" id="IPR052513">
    <property type="entry name" value="Thioester_dehydratase-like"/>
</dbReference>
<evidence type="ECO:0000313" key="4">
    <source>
        <dbReference type="Proteomes" id="UP000188929"/>
    </source>
</evidence>